<sequence length="139" mass="16114">MNTFINNEEFNKKKVIFIMGATGEIEPDSNFTAEDFCLQAIVYMEKIMKTQRVPIIVGGSNSYIEKLVEDPVFTFKYKYDCCFIWIDVEQSVLNRRVDMRVDQLVKVGLVDEVRQIFIPDADYTKGIRPSIGVPEWTDI</sequence>
<dbReference type="Proteomes" id="UP000004994">
    <property type="component" value="Chromosome 8"/>
</dbReference>
<evidence type="ECO:0000256" key="3">
    <source>
        <dbReference type="ARBA" id="ARBA00022712"/>
    </source>
</evidence>
<keyword evidence="3" id="KW-0203">Cytokinin biosynthesis</keyword>
<accession>A0A3Q7IIP0</accession>
<dbReference type="GO" id="GO:0009691">
    <property type="term" value="P:cytokinin biosynthetic process"/>
    <property type="evidence" value="ECO:0000318"/>
    <property type="project" value="GO_Central"/>
</dbReference>
<dbReference type="InterPro" id="IPR039657">
    <property type="entry name" value="Dimethylallyltransferase"/>
</dbReference>
<keyword evidence="5" id="KW-0067">ATP-binding</keyword>
<dbReference type="GO" id="GO:0005524">
    <property type="term" value="F:ATP binding"/>
    <property type="evidence" value="ECO:0007669"/>
    <property type="project" value="UniProtKB-KW"/>
</dbReference>
<dbReference type="InterPro" id="IPR027417">
    <property type="entry name" value="P-loop_NTPase"/>
</dbReference>
<dbReference type="GO" id="GO:0052381">
    <property type="term" value="F:tRNA dimethylallyltransferase activity"/>
    <property type="evidence" value="ECO:0000318"/>
    <property type="project" value="GO_Central"/>
</dbReference>
<dbReference type="PANTHER" id="PTHR11088:SF73">
    <property type="entry name" value="PHOSPHORIBULOKINASE_URIDINE KINASE DOMAIN-CONTAINING PROTEIN"/>
    <property type="match status" value="1"/>
</dbReference>
<evidence type="ECO:0000256" key="5">
    <source>
        <dbReference type="ARBA" id="ARBA00022840"/>
    </source>
</evidence>
<dbReference type="Gene3D" id="1.10.287.890">
    <property type="entry name" value="Crystal structure of tRNA isopentenylpyrophosphate transferase (bh2366) domain"/>
    <property type="match status" value="1"/>
</dbReference>
<dbReference type="PANTHER" id="PTHR11088">
    <property type="entry name" value="TRNA DIMETHYLALLYLTRANSFERASE"/>
    <property type="match status" value="1"/>
</dbReference>
<dbReference type="EnsemblPlants" id="Solyc08g061746.1.1">
    <property type="protein sequence ID" value="Solyc08g061746.1.1"/>
    <property type="gene ID" value="Solyc08g061746.1"/>
</dbReference>
<reference evidence="6" key="1">
    <citation type="journal article" date="2012" name="Nature">
        <title>The tomato genome sequence provides insights into fleshy fruit evolution.</title>
        <authorList>
            <consortium name="Tomato Genome Consortium"/>
        </authorList>
    </citation>
    <scope>NUCLEOTIDE SEQUENCE [LARGE SCALE GENOMIC DNA]</scope>
    <source>
        <strain evidence="6">cv. Heinz 1706</strain>
    </source>
</reference>
<evidence type="ECO:0000313" key="6">
    <source>
        <dbReference type="EnsemblPlants" id="Solyc08g061746.1.1"/>
    </source>
</evidence>
<keyword evidence="4" id="KW-0547">Nucleotide-binding</keyword>
<keyword evidence="2" id="KW-0808">Transferase</keyword>
<proteinExistence type="inferred from homology"/>
<evidence type="ECO:0000313" key="7">
    <source>
        <dbReference type="Proteomes" id="UP000004994"/>
    </source>
</evidence>
<reference evidence="6" key="2">
    <citation type="submission" date="2019-01" db="UniProtKB">
        <authorList>
            <consortium name="EnsemblPlants"/>
        </authorList>
    </citation>
    <scope>IDENTIFICATION</scope>
    <source>
        <strain evidence="6">cv. Heinz 1706</strain>
    </source>
</reference>
<name>A0A3Q7IIP0_SOLLC</name>
<evidence type="ECO:0000256" key="2">
    <source>
        <dbReference type="ARBA" id="ARBA00022679"/>
    </source>
</evidence>
<dbReference type="Gramene" id="Solyc08g061746.1.1">
    <property type="protein sequence ID" value="Solyc08g061746.1.1"/>
    <property type="gene ID" value="Solyc08g061746.1"/>
</dbReference>
<dbReference type="GO" id="GO:0006400">
    <property type="term" value="P:tRNA modification"/>
    <property type="evidence" value="ECO:0000318"/>
    <property type="project" value="GO_Central"/>
</dbReference>
<dbReference type="InParanoid" id="A0A3Q7IIP0"/>
<dbReference type="Pfam" id="PF01715">
    <property type="entry name" value="IPPT"/>
    <property type="match status" value="2"/>
</dbReference>
<comment type="similarity">
    <text evidence="1">Belongs to the IPP transferase family.</text>
</comment>
<dbReference type="PaxDb" id="4081-Solyc08g061750.1.1"/>
<dbReference type="GO" id="GO:0005739">
    <property type="term" value="C:mitochondrion"/>
    <property type="evidence" value="ECO:0000318"/>
    <property type="project" value="GO_Central"/>
</dbReference>
<organism evidence="6">
    <name type="scientific">Solanum lycopersicum</name>
    <name type="common">Tomato</name>
    <name type="synonym">Lycopersicon esculentum</name>
    <dbReference type="NCBI Taxonomy" id="4081"/>
    <lineage>
        <taxon>Eukaryota</taxon>
        <taxon>Viridiplantae</taxon>
        <taxon>Streptophyta</taxon>
        <taxon>Embryophyta</taxon>
        <taxon>Tracheophyta</taxon>
        <taxon>Spermatophyta</taxon>
        <taxon>Magnoliopsida</taxon>
        <taxon>eudicotyledons</taxon>
        <taxon>Gunneridae</taxon>
        <taxon>Pentapetalae</taxon>
        <taxon>asterids</taxon>
        <taxon>lamiids</taxon>
        <taxon>Solanales</taxon>
        <taxon>Solanaceae</taxon>
        <taxon>Solanoideae</taxon>
        <taxon>Solaneae</taxon>
        <taxon>Solanum</taxon>
        <taxon>Solanum subgen. Lycopersicon</taxon>
    </lineage>
</organism>
<evidence type="ECO:0000256" key="4">
    <source>
        <dbReference type="ARBA" id="ARBA00022741"/>
    </source>
</evidence>
<protein>
    <submittedName>
        <fullName evidence="6">Uncharacterized protein</fullName>
    </submittedName>
</protein>
<dbReference type="Gene3D" id="3.40.50.300">
    <property type="entry name" value="P-loop containing nucleotide triphosphate hydrolases"/>
    <property type="match status" value="1"/>
</dbReference>
<dbReference type="AlphaFoldDB" id="A0A3Q7IIP0"/>
<keyword evidence="7" id="KW-1185">Reference proteome</keyword>
<evidence type="ECO:0000256" key="1">
    <source>
        <dbReference type="ARBA" id="ARBA00005842"/>
    </source>
</evidence>